<dbReference type="InterPro" id="IPR051781">
    <property type="entry name" value="Metallo-dep_Hydrolase"/>
</dbReference>
<dbReference type="InParanoid" id="A0A2J6TCH2"/>
<dbReference type="Pfam" id="PF01979">
    <property type="entry name" value="Amidohydro_1"/>
    <property type="match status" value="1"/>
</dbReference>
<dbReference type="InterPro" id="IPR032466">
    <property type="entry name" value="Metal_Hydrolase"/>
</dbReference>
<name>A0A2J6TCH2_9HELO</name>
<evidence type="ECO:0000313" key="3">
    <source>
        <dbReference type="Proteomes" id="UP000235371"/>
    </source>
</evidence>
<dbReference type="SMR" id="A0A2J6TCH2"/>
<proteinExistence type="predicted"/>
<feature type="domain" description="Amidohydrolase-related" evidence="1">
    <location>
        <begin position="57"/>
        <end position="390"/>
    </location>
</feature>
<dbReference type="InterPro" id="IPR057744">
    <property type="entry name" value="OTAase-like"/>
</dbReference>
<keyword evidence="3" id="KW-1185">Reference proteome</keyword>
<gene>
    <name evidence="2" type="ORF">K444DRAFT_663077</name>
</gene>
<dbReference type="InterPro" id="IPR011059">
    <property type="entry name" value="Metal-dep_hydrolase_composite"/>
</dbReference>
<evidence type="ECO:0000313" key="2">
    <source>
        <dbReference type="EMBL" id="PMD60719.1"/>
    </source>
</evidence>
<dbReference type="GeneID" id="36594860"/>
<dbReference type="OrthoDB" id="194468at2759"/>
<protein>
    <recommendedName>
        <fullName evidence="1">Amidohydrolase-related domain-containing protein</fullName>
    </recommendedName>
</protein>
<organism evidence="2 3">
    <name type="scientific">Hyaloscypha bicolor E</name>
    <dbReference type="NCBI Taxonomy" id="1095630"/>
    <lineage>
        <taxon>Eukaryota</taxon>
        <taxon>Fungi</taxon>
        <taxon>Dikarya</taxon>
        <taxon>Ascomycota</taxon>
        <taxon>Pezizomycotina</taxon>
        <taxon>Leotiomycetes</taxon>
        <taxon>Helotiales</taxon>
        <taxon>Hyaloscyphaceae</taxon>
        <taxon>Hyaloscypha</taxon>
        <taxon>Hyaloscypha bicolor</taxon>
    </lineage>
</organism>
<reference evidence="2 3" key="1">
    <citation type="submission" date="2016-04" db="EMBL/GenBank/DDBJ databases">
        <title>A degradative enzymes factory behind the ericoid mycorrhizal symbiosis.</title>
        <authorList>
            <consortium name="DOE Joint Genome Institute"/>
            <person name="Martino E."/>
            <person name="Morin E."/>
            <person name="Grelet G."/>
            <person name="Kuo A."/>
            <person name="Kohler A."/>
            <person name="Daghino S."/>
            <person name="Barry K."/>
            <person name="Choi C."/>
            <person name="Cichocki N."/>
            <person name="Clum A."/>
            <person name="Copeland A."/>
            <person name="Hainaut M."/>
            <person name="Haridas S."/>
            <person name="Labutti K."/>
            <person name="Lindquist E."/>
            <person name="Lipzen A."/>
            <person name="Khouja H.-R."/>
            <person name="Murat C."/>
            <person name="Ohm R."/>
            <person name="Olson A."/>
            <person name="Spatafora J."/>
            <person name="Veneault-Fourrey C."/>
            <person name="Henrissat B."/>
            <person name="Grigoriev I."/>
            <person name="Martin F."/>
            <person name="Perotto S."/>
        </authorList>
    </citation>
    <scope>NUCLEOTIDE SEQUENCE [LARGE SCALE GENOMIC DNA]</scope>
    <source>
        <strain evidence="2 3">E</strain>
    </source>
</reference>
<dbReference type="CDD" id="cd01299">
    <property type="entry name" value="Met_dep_hydrolase_A"/>
    <property type="match status" value="1"/>
</dbReference>
<dbReference type="PANTHER" id="PTHR43135">
    <property type="entry name" value="ALPHA-D-RIBOSE 1-METHYLPHOSPHONATE 5-TRIPHOSPHATE DIPHOSPHATASE"/>
    <property type="match status" value="1"/>
</dbReference>
<dbReference type="Gene3D" id="3.20.20.140">
    <property type="entry name" value="Metal-dependent hydrolases"/>
    <property type="match status" value="1"/>
</dbReference>
<accession>A0A2J6TCH2</accession>
<dbReference type="PANTHER" id="PTHR43135:SF3">
    <property type="entry name" value="ALPHA-D-RIBOSE 1-METHYLPHOSPHONATE 5-TRIPHOSPHATE DIPHOSPHATASE"/>
    <property type="match status" value="1"/>
</dbReference>
<sequence length="432" mass="45693">MTVVLRAARLLIDSSSELIEDGLVIINDGRITKAGSFRTLNGLVTISQGIRDLGNVTLMPGLFDCHVHITLDPSKVNTTTASSSLTDKETTALMISNCSKLLDAGITTARDLGSKGLLGVKIRDLINAGSLFGPRLQVAHAPITVPGGHAHAMGGVAQGIEGVRVEVRKRANEGADLIKVMSTGGFMTAGSHPSQARYTVKELEAIKDEAVKFGMKVTTHATGTQGIARAVDARLDSIEHCAWINGQNTKFEESVAKKIVEYEIAVCPTMNTACVEHSYFCPWDSRQAIVSNLTSLRQAGVKMIVGTDAGIPLCHFERYADGLTVLADAGYTNREIIASATDIAASVCGLSSETGKLHSGMAADLVGFEGNPLEDIHAFSKPVFVMARGKEHKLTPIAPVADGAMATAKEIAERLRKGAGLPAQFTDTSISV</sequence>
<dbReference type="FunCoup" id="A0A2J6TCH2">
    <property type="interactions" value="20"/>
</dbReference>
<dbReference type="RefSeq" id="XP_024737623.1">
    <property type="nucleotide sequence ID" value="XM_024886783.1"/>
</dbReference>
<dbReference type="GO" id="GO:0016810">
    <property type="term" value="F:hydrolase activity, acting on carbon-nitrogen (but not peptide) bonds"/>
    <property type="evidence" value="ECO:0007669"/>
    <property type="project" value="InterPro"/>
</dbReference>
<dbReference type="AlphaFoldDB" id="A0A2J6TCH2"/>
<dbReference type="Gene3D" id="2.30.40.10">
    <property type="entry name" value="Urease, subunit C, domain 1"/>
    <property type="match status" value="1"/>
</dbReference>
<dbReference type="InterPro" id="IPR006680">
    <property type="entry name" value="Amidohydro-rel"/>
</dbReference>
<dbReference type="SUPFAM" id="SSF51338">
    <property type="entry name" value="Composite domain of metallo-dependent hydrolases"/>
    <property type="match status" value="2"/>
</dbReference>
<dbReference type="STRING" id="1095630.A0A2J6TCH2"/>
<evidence type="ECO:0000259" key="1">
    <source>
        <dbReference type="Pfam" id="PF01979"/>
    </source>
</evidence>
<dbReference type="Proteomes" id="UP000235371">
    <property type="component" value="Unassembled WGS sequence"/>
</dbReference>
<dbReference type="EMBL" id="KZ613788">
    <property type="protein sequence ID" value="PMD60719.1"/>
    <property type="molecule type" value="Genomic_DNA"/>
</dbReference>
<dbReference type="SUPFAM" id="SSF51556">
    <property type="entry name" value="Metallo-dependent hydrolases"/>
    <property type="match status" value="1"/>
</dbReference>